<evidence type="ECO:0000313" key="1">
    <source>
        <dbReference type="EMBL" id="KAE9306524.1"/>
    </source>
</evidence>
<accession>A0A6G0QWK8</accession>
<gene>
    <name evidence="1" type="ORF">PF008_g21444</name>
</gene>
<evidence type="ECO:0000313" key="2">
    <source>
        <dbReference type="Proteomes" id="UP000486351"/>
    </source>
</evidence>
<protein>
    <submittedName>
        <fullName evidence="1">Uncharacterized protein</fullName>
    </submittedName>
</protein>
<dbReference type="EMBL" id="QXFY01001925">
    <property type="protein sequence ID" value="KAE9306524.1"/>
    <property type="molecule type" value="Genomic_DNA"/>
</dbReference>
<proteinExistence type="predicted"/>
<dbReference type="AlphaFoldDB" id="A0A6G0QWK8"/>
<dbReference type="Proteomes" id="UP000486351">
    <property type="component" value="Unassembled WGS sequence"/>
</dbReference>
<organism evidence="1 2">
    <name type="scientific">Phytophthora fragariae</name>
    <dbReference type="NCBI Taxonomy" id="53985"/>
    <lineage>
        <taxon>Eukaryota</taxon>
        <taxon>Sar</taxon>
        <taxon>Stramenopiles</taxon>
        <taxon>Oomycota</taxon>
        <taxon>Peronosporomycetes</taxon>
        <taxon>Peronosporales</taxon>
        <taxon>Peronosporaceae</taxon>
        <taxon>Phytophthora</taxon>
    </lineage>
</organism>
<sequence length="43" mass="5091">MLDAFFVEKYAAGMIRKSSSHSCPTFHARKPNVCRIRRRRPLR</sequence>
<reference evidence="1 2" key="1">
    <citation type="submission" date="2018-09" db="EMBL/GenBank/DDBJ databases">
        <title>Genomic investigation of the strawberry pathogen Phytophthora fragariae indicates pathogenicity is determined by transcriptional variation in three key races.</title>
        <authorList>
            <person name="Adams T.M."/>
            <person name="Armitage A.D."/>
            <person name="Sobczyk M.K."/>
            <person name="Bates H.J."/>
            <person name="Dunwell J.M."/>
            <person name="Nellist C.F."/>
            <person name="Harrison R.J."/>
        </authorList>
    </citation>
    <scope>NUCLEOTIDE SEQUENCE [LARGE SCALE GENOMIC DNA]</scope>
    <source>
        <strain evidence="1 2">NOV-77</strain>
    </source>
</reference>
<name>A0A6G0QWK8_9STRA</name>
<comment type="caution">
    <text evidence="1">The sequence shown here is derived from an EMBL/GenBank/DDBJ whole genome shotgun (WGS) entry which is preliminary data.</text>
</comment>